<dbReference type="CTD" id="174184"/>
<dbReference type="PhylomeDB" id="Q19063"/>
<evidence type="ECO:0000256" key="1">
    <source>
        <dbReference type="SAM" id="SignalP"/>
    </source>
</evidence>
<dbReference type="PeptideAtlas" id="Q19063"/>
<dbReference type="PaxDb" id="6239-E04F6.8.2"/>
<evidence type="ECO:0000313" key="3">
    <source>
        <dbReference type="Proteomes" id="UP000001940"/>
    </source>
</evidence>
<dbReference type="PANTHER" id="PTHR35182">
    <property type="entry name" value="PROTEIN CBG13762"/>
    <property type="match status" value="1"/>
</dbReference>
<reference evidence="2 3" key="1">
    <citation type="journal article" date="1998" name="Science">
        <title>Genome sequence of the nematode C. elegans: a platform for investigating biology.</title>
        <authorList>
            <consortium name="The C. elegans sequencing consortium"/>
            <person name="Sulson J.E."/>
            <person name="Waterston R."/>
        </authorList>
    </citation>
    <scope>NUCLEOTIDE SEQUENCE [LARGE SCALE GENOMIC DNA]</scope>
    <source>
        <strain evidence="2 3">Bristol N2</strain>
    </source>
</reference>
<evidence type="ECO:0000313" key="2">
    <source>
        <dbReference type="EMBL" id="CCD65904.1"/>
    </source>
</evidence>
<accession>Q19063</accession>
<gene>
    <name evidence="2" type="ORF">CELE_E04F6.8</name>
    <name evidence="2 4" type="ORF">E04F6.8</name>
</gene>
<dbReference type="KEGG" id="cel:CELE_E04F6.8"/>
<protein>
    <submittedName>
        <fullName evidence="2">Cuticle protein</fullName>
    </submittedName>
</protein>
<dbReference type="AlphaFoldDB" id="Q19063"/>
<dbReference type="InParanoid" id="Q19063"/>
<feature type="chain" id="PRO_5004187098" evidence="1">
    <location>
        <begin position="22"/>
        <end position="128"/>
    </location>
</feature>
<keyword evidence="1" id="KW-0732">Signal</keyword>
<dbReference type="PIR" id="T15911">
    <property type="entry name" value="T15911"/>
</dbReference>
<dbReference type="Bgee" id="WBGene00017127">
    <property type="expression patterns" value="Expressed in adult organism and 4 other cell types or tissues"/>
</dbReference>
<dbReference type="AGR" id="WB:WBGene00017127"/>
<evidence type="ECO:0000313" key="4">
    <source>
        <dbReference type="WormBase" id="E04F6.8"/>
    </source>
</evidence>
<name>Q19063_CAEEL</name>
<dbReference type="GeneID" id="174184"/>
<dbReference type="eggNOG" id="ENOG502TI36">
    <property type="taxonomic scope" value="Eukaryota"/>
</dbReference>
<proteinExistence type="evidence at protein level"/>
<dbReference type="HOGENOM" id="CLU_160893_0_0_1"/>
<dbReference type="OrthoDB" id="5869021at2759"/>
<dbReference type="UCSC" id="E04F6.8.1">
    <property type="organism name" value="c. elegans"/>
</dbReference>
<dbReference type="STRING" id="6239.E04F6.8.1"/>
<keyword evidence="3" id="KW-1185">Reference proteome</keyword>
<dbReference type="Proteomes" id="UP000001940">
    <property type="component" value="Chromosome II"/>
</dbReference>
<feature type="signal peptide" evidence="1">
    <location>
        <begin position="1"/>
        <end position="21"/>
    </location>
</feature>
<dbReference type="OMA" id="EHPPKII"/>
<dbReference type="WormBase" id="E04F6.8">
    <property type="protein sequence ID" value="CE01220"/>
    <property type="gene ID" value="WBGene00017127"/>
</dbReference>
<dbReference type="RefSeq" id="NP_495502.1">
    <property type="nucleotide sequence ID" value="NM_063101.5"/>
</dbReference>
<keyword evidence="5" id="KW-1267">Proteomics identification</keyword>
<evidence type="ECO:0007829" key="5">
    <source>
        <dbReference type="PeptideAtlas" id="Q19063"/>
    </source>
</evidence>
<organism evidence="2 3">
    <name type="scientific">Caenorhabditis elegans</name>
    <dbReference type="NCBI Taxonomy" id="6239"/>
    <lineage>
        <taxon>Eukaryota</taxon>
        <taxon>Metazoa</taxon>
        <taxon>Ecdysozoa</taxon>
        <taxon>Nematoda</taxon>
        <taxon>Chromadorea</taxon>
        <taxon>Rhabditida</taxon>
        <taxon>Rhabditina</taxon>
        <taxon>Rhabditomorpha</taxon>
        <taxon>Rhabditoidea</taxon>
        <taxon>Rhabditidae</taxon>
        <taxon>Peloderinae</taxon>
        <taxon>Caenorhabditis</taxon>
    </lineage>
</organism>
<dbReference type="FunCoup" id="Q19063">
    <property type="interactions" value="43"/>
</dbReference>
<dbReference type="PANTHER" id="PTHR35182:SF2">
    <property type="entry name" value="CONSERVED DOMAIN PROTEIN-RELATED"/>
    <property type="match status" value="1"/>
</dbReference>
<dbReference type="EMBL" id="BX284602">
    <property type="protein sequence ID" value="CCD65904.1"/>
    <property type="molecule type" value="Genomic_DNA"/>
</dbReference>
<sequence length="128" mass="14014">MSRFLISSFILIAFVLQFGEGSIAVQEVKDGEKVQIELFKGAKAIQRSVDAGEQIFHFEGENKGVFVDANGKAIDSSNYEENNGHLVIKKFTKADVGSYSEYPTKIIKTKTDHGFSGVAAPVLKLSLQ</sequence>